<dbReference type="InterPro" id="IPR000917">
    <property type="entry name" value="Sulfatase_N"/>
</dbReference>
<evidence type="ECO:0000256" key="7">
    <source>
        <dbReference type="SAM" id="MobiDB-lite"/>
    </source>
</evidence>
<evidence type="ECO:0000313" key="9">
    <source>
        <dbReference type="EMBL" id="MBK1828986.1"/>
    </source>
</evidence>
<evidence type="ECO:0000256" key="4">
    <source>
        <dbReference type="ARBA" id="ARBA00022729"/>
    </source>
</evidence>
<protein>
    <submittedName>
        <fullName evidence="9">Sulfatase-like hydrolase/transferase</fullName>
    </submittedName>
</protein>
<evidence type="ECO:0000256" key="3">
    <source>
        <dbReference type="ARBA" id="ARBA00022723"/>
    </source>
</evidence>
<evidence type="ECO:0000256" key="5">
    <source>
        <dbReference type="ARBA" id="ARBA00022801"/>
    </source>
</evidence>
<name>A0A934RGV9_9BACT</name>
<keyword evidence="5 9" id="KW-0378">Hydrolase</keyword>
<organism evidence="9 10">
    <name type="scientific">Haloferula rosea</name>
    <dbReference type="NCBI Taxonomy" id="490093"/>
    <lineage>
        <taxon>Bacteria</taxon>
        <taxon>Pseudomonadati</taxon>
        <taxon>Verrucomicrobiota</taxon>
        <taxon>Verrucomicrobiia</taxon>
        <taxon>Verrucomicrobiales</taxon>
        <taxon>Verrucomicrobiaceae</taxon>
        <taxon>Haloferula</taxon>
    </lineage>
</organism>
<sequence length="553" mass="61554">MTTNLDMVGKPGIPDQLRPRDSASAAGARKNLRMERIRAHAWMVCLVLSLAFIVKSPAADSKPNIILLYIDDWAWNGSPVPMDDGMENSRMPVLRMPNVERLAREGMKFRNAYGSPQCSPARVCVQTGQSSPRSGFTVFMNDKGQDYFDAQSFKGFPVVGCVSDMTIDPGTATIPEVLKPLGYVSAHIGKWHMRGDPGGEGYVVHDGDTSNTPGNTVSGAGKQRLPDDLTDPKLMFSVTEKAIGFIEDQVKAGTPFYLQISHYAMHEGRECLPATREKYTRHPAVQAYYKKKGVTADTVKRKDDPAIWLGMGEDLDGRIGAVLDRIRDLGIEDNTYVVLAADNGYRHSFLPGLTQPLHATKWWVWDGGIRVPMIARGPGIMPGSMFPGNVVNYDFLPTFFEWAGGKPGDLEDVDGISLAGFLAGEKPSAGFLNRRLYFHYPHYRTTVPHSAVVSGSHKVLHFYERPDFPMLFDLSEDPGEVYNIALKRPAIHQQLHDDLMAYLGEVDARLPKLNPEHDPAAYRKDPDYEKRSRWGPFTGRRALDADEKKEDLE</sequence>
<dbReference type="AlphaFoldDB" id="A0A934RGV9"/>
<dbReference type="InterPro" id="IPR024607">
    <property type="entry name" value="Sulfatase_CS"/>
</dbReference>
<evidence type="ECO:0000256" key="2">
    <source>
        <dbReference type="ARBA" id="ARBA00008779"/>
    </source>
</evidence>
<keyword evidence="3" id="KW-0479">Metal-binding</keyword>
<dbReference type="SUPFAM" id="SSF53649">
    <property type="entry name" value="Alkaline phosphatase-like"/>
    <property type="match status" value="1"/>
</dbReference>
<comment type="similarity">
    <text evidence="2">Belongs to the sulfatase family.</text>
</comment>
<comment type="cofactor">
    <cofactor evidence="1">
        <name>Ca(2+)</name>
        <dbReference type="ChEBI" id="CHEBI:29108"/>
    </cofactor>
</comment>
<keyword evidence="6" id="KW-0106">Calcium</keyword>
<feature type="region of interest" description="Disordered" evidence="7">
    <location>
        <begin position="1"/>
        <end position="24"/>
    </location>
</feature>
<feature type="region of interest" description="Disordered" evidence="7">
    <location>
        <begin position="513"/>
        <end position="535"/>
    </location>
</feature>
<dbReference type="Pfam" id="PF00884">
    <property type="entry name" value="Sulfatase"/>
    <property type="match status" value="1"/>
</dbReference>
<dbReference type="PROSITE" id="PS00149">
    <property type="entry name" value="SULFATASE_2"/>
    <property type="match status" value="1"/>
</dbReference>
<feature type="compositionally biased region" description="Basic and acidic residues" evidence="7">
    <location>
        <begin position="513"/>
        <end position="532"/>
    </location>
</feature>
<dbReference type="EMBL" id="JAENII010000023">
    <property type="protein sequence ID" value="MBK1828986.1"/>
    <property type="molecule type" value="Genomic_DNA"/>
</dbReference>
<keyword evidence="10" id="KW-1185">Reference proteome</keyword>
<feature type="domain" description="Sulfatase N-terminal" evidence="8">
    <location>
        <begin position="63"/>
        <end position="404"/>
    </location>
</feature>
<dbReference type="PANTHER" id="PTHR42693:SF42">
    <property type="entry name" value="ARYLSULFATASE G"/>
    <property type="match status" value="1"/>
</dbReference>
<dbReference type="Proteomes" id="UP000658278">
    <property type="component" value="Unassembled WGS sequence"/>
</dbReference>
<evidence type="ECO:0000256" key="1">
    <source>
        <dbReference type="ARBA" id="ARBA00001913"/>
    </source>
</evidence>
<gene>
    <name evidence="9" type="ORF">JIN81_18265</name>
</gene>
<proteinExistence type="inferred from homology"/>
<dbReference type="Gene3D" id="3.40.720.10">
    <property type="entry name" value="Alkaline Phosphatase, subunit A"/>
    <property type="match status" value="1"/>
</dbReference>
<evidence type="ECO:0000313" key="10">
    <source>
        <dbReference type="Proteomes" id="UP000658278"/>
    </source>
</evidence>
<evidence type="ECO:0000259" key="8">
    <source>
        <dbReference type="Pfam" id="PF00884"/>
    </source>
</evidence>
<dbReference type="InterPro" id="IPR017850">
    <property type="entry name" value="Alkaline_phosphatase_core_sf"/>
</dbReference>
<comment type="caution">
    <text evidence="9">The sequence shown here is derived from an EMBL/GenBank/DDBJ whole genome shotgun (WGS) entry which is preliminary data.</text>
</comment>
<keyword evidence="4" id="KW-0732">Signal</keyword>
<dbReference type="InterPro" id="IPR050738">
    <property type="entry name" value="Sulfatase"/>
</dbReference>
<dbReference type="GO" id="GO:0046872">
    <property type="term" value="F:metal ion binding"/>
    <property type="evidence" value="ECO:0007669"/>
    <property type="project" value="UniProtKB-KW"/>
</dbReference>
<accession>A0A934RGV9</accession>
<reference evidence="9" key="1">
    <citation type="submission" date="2021-01" db="EMBL/GenBank/DDBJ databases">
        <title>Modified the classification status of verrucomicrobia.</title>
        <authorList>
            <person name="Feng X."/>
        </authorList>
    </citation>
    <scope>NUCLEOTIDE SEQUENCE</scope>
    <source>
        <strain evidence="9">KCTC 22201</strain>
    </source>
</reference>
<dbReference type="Gene3D" id="3.30.1120.10">
    <property type="match status" value="1"/>
</dbReference>
<dbReference type="GO" id="GO:0004065">
    <property type="term" value="F:arylsulfatase activity"/>
    <property type="evidence" value="ECO:0007669"/>
    <property type="project" value="TreeGrafter"/>
</dbReference>
<dbReference type="PANTHER" id="PTHR42693">
    <property type="entry name" value="ARYLSULFATASE FAMILY MEMBER"/>
    <property type="match status" value="1"/>
</dbReference>
<evidence type="ECO:0000256" key="6">
    <source>
        <dbReference type="ARBA" id="ARBA00022837"/>
    </source>
</evidence>